<organism evidence="12 13">
    <name type="scientific">Discostella pseudostelligera</name>
    <dbReference type="NCBI Taxonomy" id="259834"/>
    <lineage>
        <taxon>Eukaryota</taxon>
        <taxon>Sar</taxon>
        <taxon>Stramenopiles</taxon>
        <taxon>Ochrophyta</taxon>
        <taxon>Bacillariophyta</taxon>
        <taxon>Coscinodiscophyceae</taxon>
        <taxon>Thalassiosirophycidae</taxon>
        <taxon>Stephanodiscales</taxon>
        <taxon>Stephanodiscaceae</taxon>
        <taxon>Discostella</taxon>
    </lineage>
</organism>
<reference evidence="12 13" key="1">
    <citation type="submission" date="2024-10" db="EMBL/GenBank/DDBJ databases">
        <title>Updated reference genomes for cyclostephanoid diatoms.</title>
        <authorList>
            <person name="Roberts W.R."/>
            <person name="Alverson A.J."/>
        </authorList>
    </citation>
    <scope>NUCLEOTIDE SEQUENCE [LARGE SCALE GENOMIC DNA]</scope>
    <source>
        <strain evidence="12 13">AJA232-27</strain>
    </source>
</reference>
<dbReference type="Gene3D" id="2.60.120.380">
    <property type="match status" value="1"/>
</dbReference>
<dbReference type="EMBL" id="JALLBG020000240">
    <property type="protein sequence ID" value="KAL3758098.1"/>
    <property type="molecule type" value="Genomic_DNA"/>
</dbReference>
<dbReference type="Gene3D" id="3.40.50.200">
    <property type="entry name" value="Peptidase S8/S53 domain"/>
    <property type="match status" value="1"/>
</dbReference>
<dbReference type="InterPro" id="IPR034058">
    <property type="entry name" value="TagA/B/C/D_pept_dom"/>
</dbReference>
<keyword evidence="3 8" id="KW-0378">Hydrolase</keyword>
<keyword evidence="2 8" id="KW-0645">Protease</keyword>
<evidence type="ECO:0000256" key="1">
    <source>
        <dbReference type="ARBA" id="ARBA00011073"/>
    </source>
</evidence>
<dbReference type="CDD" id="cd04842">
    <property type="entry name" value="Peptidases_S8_Kp43_protease"/>
    <property type="match status" value="1"/>
</dbReference>
<dbReference type="InterPro" id="IPR000209">
    <property type="entry name" value="Peptidase_S8/S53_dom"/>
</dbReference>
<evidence type="ECO:0000256" key="8">
    <source>
        <dbReference type="PROSITE-ProRule" id="PRU01240"/>
    </source>
</evidence>
<proteinExistence type="inferred from homology"/>
<feature type="region of interest" description="Disordered" evidence="9">
    <location>
        <begin position="396"/>
        <end position="421"/>
    </location>
</feature>
<evidence type="ECO:0000256" key="5">
    <source>
        <dbReference type="ARBA" id="ARBA00023529"/>
    </source>
</evidence>
<feature type="active site" description="Charge relay system" evidence="7 8">
    <location>
        <position position="518"/>
    </location>
</feature>
<dbReference type="PROSITE" id="PS51892">
    <property type="entry name" value="SUBTILASE"/>
    <property type="match status" value="1"/>
</dbReference>
<dbReference type="Proteomes" id="UP001530293">
    <property type="component" value="Unassembled WGS sequence"/>
</dbReference>
<evidence type="ECO:0000256" key="9">
    <source>
        <dbReference type="SAM" id="MobiDB-lite"/>
    </source>
</evidence>
<evidence type="ECO:0000256" key="3">
    <source>
        <dbReference type="ARBA" id="ARBA00022801"/>
    </source>
</evidence>
<comment type="caution">
    <text evidence="12">The sequence shown here is derived from an EMBL/GenBank/DDBJ whole genome shotgun (WGS) entry which is preliminary data.</text>
</comment>
<dbReference type="InterPro" id="IPR015500">
    <property type="entry name" value="Peptidase_S8_subtilisin-rel"/>
</dbReference>
<feature type="compositionally biased region" description="Low complexity" evidence="9">
    <location>
        <begin position="307"/>
        <end position="318"/>
    </location>
</feature>
<feature type="compositionally biased region" description="Basic and acidic residues" evidence="9">
    <location>
        <begin position="398"/>
        <end position="415"/>
    </location>
</feature>
<feature type="region of interest" description="Disordered" evidence="9">
    <location>
        <begin position="307"/>
        <end position="372"/>
    </location>
</feature>
<evidence type="ECO:0000259" key="11">
    <source>
        <dbReference type="Pfam" id="PF00082"/>
    </source>
</evidence>
<gene>
    <name evidence="12" type="ORF">ACHAWU_004179</name>
</gene>
<dbReference type="InterPro" id="IPR008979">
    <property type="entry name" value="Galactose-bd-like_sf"/>
</dbReference>
<evidence type="ECO:0000313" key="13">
    <source>
        <dbReference type="Proteomes" id="UP001530293"/>
    </source>
</evidence>
<evidence type="ECO:0000256" key="7">
    <source>
        <dbReference type="PIRSR" id="PIRSR615500-1"/>
    </source>
</evidence>
<evidence type="ECO:0000256" key="2">
    <source>
        <dbReference type="ARBA" id="ARBA00022670"/>
    </source>
</evidence>
<evidence type="ECO:0000256" key="6">
    <source>
        <dbReference type="ARBA" id="ARBA00023619"/>
    </source>
</evidence>
<accession>A0ABD3M2Z3</accession>
<name>A0ABD3M2Z3_9STRA</name>
<feature type="active site" description="Charge relay system" evidence="7 8">
    <location>
        <position position="569"/>
    </location>
</feature>
<evidence type="ECO:0000313" key="12">
    <source>
        <dbReference type="EMBL" id="KAL3758098.1"/>
    </source>
</evidence>
<keyword evidence="10" id="KW-0732">Signal</keyword>
<keyword evidence="4 8" id="KW-0720">Serine protease</keyword>
<dbReference type="InterPro" id="IPR051048">
    <property type="entry name" value="Peptidase_S8/S53_subtilisin"/>
</dbReference>
<dbReference type="SUPFAM" id="SSF52743">
    <property type="entry name" value="Subtilisin-like"/>
    <property type="match status" value="1"/>
</dbReference>
<dbReference type="InterPro" id="IPR036852">
    <property type="entry name" value="Peptidase_S8/S53_dom_sf"/>
</dbReference>
<feature type="domain" description="Peptidase S8/S53" evidence="11">
    <location>
        <begin position="509"/>
        <end position="838"/>
    </location>
</feature>
<dbReference type="GO" id="GO:0006508">
    <property type="term" value="P:proteolysis"/>
    <property type="evidence" value="ECO:0007669"/>
    <property type="project" value="UniProtKB-KW"/>
</dbReference>
<dbReference type="PANTHER" id="PTHR43399:SF4">
    <property type="entry name" value="CELL WALL-ASSOCIATED PROTEASE"/>
    <property type="match status" value="1"/>
</dbReference>
<dbReference type="PRINTS" id="PR00723">
    <property type="entry name" value="SUBTILISIN"/>
</dbReference>
<dbReference type="EC" id="3.4.21.62" evidence="6"/>
<comment type="similarity">
    <text evidence="1 8">Belongs to the peptidase S8 family.</text>
</comment>
<dbReference type="SUPFAM" id="SSF49785">
    <property type="entry name" value="Galactose-binding domain-like"/>
    <property type="match status" value="1"/>
</dbReference>
<feature type="chain" id="PRO_5044770475" description="subtilisin" evidence="10">
    <location>
        <begin position="22"/>
        <end position="1222"/>
    </location>
</feature>
<dbReference type="AlphaFoldDB" id="A0ABD3M2Z3"/>
<sequence>MSIVKLLLLAICSGYPGPVLAVDVDNLLDSDGRSTTTLHSSSHFLTLDHVGRILHSALDDDDEGAQYTLHDDRRLQEDIQWQKIVQHGWEWSKRSSSQVRIGSRSSRRNLRSDRTDDSRRLKIDHISPFIVCSSSQGSGYQRREAIASSLNVTKENAQTISNTVDETCFIVTSSAEAMELYLSQIAQETNVTSDEEVVVDDAKLKLGPLVDALKVPKGTAAGILADESWSPPNITNLSDLDSMVEEIVTNEFSYENVTKKVKVDIRKWTRSIMIELLPGSVQEESKVDTVAKDIVEYVKIMAQIAPSTGTTSSTNSSSFLRKLESTNDTSAESTIDIKPPLSMRESFSLTATAPLNDSENTDTPDTDKPEGKAKDIWSNALKKGFEASHGCQVMLDTLEVRTRREPKPKPSKEKEDNDDDKSLPVMAAFEVILHPPSQILKEAAVQSSVWNKNCVLSLLMGFSVHPLVQSVEVSKPIVLASIGGVTNPQWITQSGEENHRPFFGAGLDGSGQTVAVADGGLDRDNCYFRDSSASNSIYGSDSSSWDFSQRKIVHYDNTFGDKSDESSGHGTSVACILAGRKSSDGSTEERGYADGTAPGSHIAFFDMENDSDGIGDPGVDRIFASLYKSGQGGSYKGARVINASWGRSYYGQYTSFCREYDSALRDEYPGLLFVVSAGNTGREGVSSIQDPASCKNPLAVGASLSYGTDAHWGEMGIEYLADYSSRGPTYDKRMKPDIVAPGHFVLAANANPDMEGECDGNGEPNVKQSTENGVGTHYITGTSMASPVLAGAAAILRQYFEEGYCNTNMCCGYKGCTGNMDPSGSLLKALLMNGAQPLQGGVQYVPGGDVVGSLKEYDSNQGVGRVNLLNSVPLAGENAMQMQVVNDNFIVDGNKDVYTFYINTNNCSGNRPFSATLAWYDPPASVGCTNCLVNDLDLSVKTKSGIEYPNGQNSRDSINTVERIQFTPDNDSEVRVVVAATNLATYGQKYSLVVTGCFDRQPTSDNEIDQHQFEIEDFVSTRTLCPSNRLFQVEMNAGIDDQQMTWNLIKILSDGSVEELLNGPSSDNADDSMSTCLDVSARYRFQARSDTGDVIQSRLQLTYADAVVFDSSQLGRVSTLRFETDENGLYHQQGRTSSYTTHVEVSDSAEVGVEGSPSFTGSSPEDADLSYLGDEDEDEGRESVGVIDYQSLGVIDYQSLSMQMEDFQSLSMPMIVDEVESI</sequence>
<evidence type="ECO:0000256" key="10">
    <source>
        <dbReference type="SAM" id="SignalP"/>
    </source>
</evidence>
<protein>
    <recommendedName>
        <fullName evidence="6">subtilisin</fullName>
        <ecNumber evidence="6">3.4.21.62</ecNumber>
    </recommendedName>
</protein>
<feature type="active site" description="Charge relay system" evidence="7 8">
    <location>
        <position position="783"/>
    </location>
</feature>
<dbReference type="GO" id="GO:0004252">
    <property type="term" value="F:serine-type endopeptidase activity"/>
    <property type="evidence" value="ECO:0007669"/>
    <property type="project" value="UniProtKB-UniRule"/>
</dbReference>
<dbReference type="Pfam" id="PF00082">
    <property type="entry name" value="Peptidase_S8"/>
    <property type="match status" value="1"/>
</dbReference>
<comment type="catalytic activity">
    <reaction evidence="5">
        <text>Hydrolysis of proteins with broad specificity for peptide bonds, and a preference for a large uncharged residue in P1. Hydrolyzes peptide amides.</text>
        <dbReference type="EC" id="3.4.21.62"/>
    </reaction>
</comment>
<feature type="compositionally biased region" description="Acidic residues" evidence="9">
    <location>
        <begin position="1165"/>
        <end position="1180"/>
    </location>
</feature>
<feature type="compositionally biased region" description="Polar residues" evidence="9">
    <location>
        <begin position="345"/>
        <end position="358"/>
    </location>
</feature>
<keyword evidence="13" id="KW-1185">Reference proteome</keyword>
<dbReference type="PANTHER" id="PTHR43399">
    <property type="entry name" value="SUBTILISIN-RELATED"/>
    <property type="match status" value="1"/>
</dbReference>
<feature type="signal peptide" evidence="10">
    <location>
        <begin position="1"/>
        <end position="21"/>
    </location>
</feature>
<evidence type="ECO:0000256" key="4">
    <source>
        <dbReference type="ARBA" id="ARBA00022825"/>
    </source>
</evidence>
<feature type="region of interest" description="Disordered" evidence="9">
    <location>
        <begin position="1149"/>
        <end position="1182"/>
    </location>
</feature>